<dbReference type="STRING" id="426756.SAMN04488126_10346"/>
<reference evidence="2 3" key="1">
    <citation type="submission" date="2016-10" db="EMBL/GenBank/DDBJ databases">
        <authorList>
            <person name="de Groot N.N."/>
        </authorList>
    </citation>
    <scope>NUCLEOTIDE SEQUENCE [LARGE SCALE GENOMIC DNA]</scope>
    <source>
        <strain evidence="2 3">CGMCC 1.6762</strain>
    </source>
</reference>
<dbReference type="EMBL" id="FNAR01000003">
    <property type="protein sequence ID" value="SDE05652.1"/>
    <property type="molecule type" value="Genomic_DNA"/>
</dbReference>
<gene>
    <name evidence="2" type="ORF">SAMN04488126_10346</name>
</gene>
<evidence type="ECO:0000313" key="2">
    <source>
        <dbReference type="EMBL" id="SDE05652.1"/>
    </source>
</evidence>
<accession>A0A1G6ZSZ5</accession>
<evidence type="ECO:0000256" key="1">
    <source>
        <dbReference type="SAM" id="MobiDB-lite"/>
    </source>
</evidence>
<feature type="region of interest" description="Disordered" evidence="1">
    <location>
        <begin position="53"/>
        <end position="79"/>
    </location>
</feature>
<dbReference type="AlphaFoldDB" id="A0A1G6ZSZ5"/>
<protein>
    <submittedName>
        <fullName evidence="2">Uncharacterized protein</fullName>
    </submittedName>
</protein>
<evidence type="ECO:0000313" key="3">
    <source>
        <dbReference type="Proteomes" id="UP000198823"/>
    </source>
</evidence>
<dbReference type="Proteomes" id="UP000198823">
    <property type="component" value="Unassembled WGS sequence"/>
</dbReference>
<sequence>MIDVRKALFGYSEWRWIFFFNKESWLSRKSKNGWVHKKRHSGKSGMALLLGPLFRSQNAPDPPPPPPTPPPELVWEDEV</sequence>
<feature type="compositionally biased region" description="Pro residues" evidence="1">
    <location>
        <begin position="60"/>
        <end position="72"/>
    </location>
</feature>
<name>A0A1G6ZSZ5_9BACL</name>
<organism evidence="2 3">
    <name type="scientific">Bhargavaea beijingensis</name>
    <dbReference type="NCBI Taxonomy" id="426756"/>
    <lineage>
        <taxon>Bacteria</taxon>
        <taxon>Bacillati</taxon>
        <taxon>Bacillota</taxon>
        <taxon>Bacilli</taxon>
        <taxon>Bacillales</taxon>
        <taxon>Caryophanaceae</taxon>
        <taxon>Bhargavaea</taxon>
    </lineage>
</organism>
<proteinExistence type="predicted"/>